<dbReference type="InterPro" id="IPR011006">
    <property type="entry name" value="CheY-like_superfamily"/>
</dbReference>
<dbReference type="Proteomes" id="UP000614200">
    <property type="component" value="Unassembled WGS sequence"/>
</dbReference>
<evidence type="ECO:0000256" key="3">
    <source>
        <dbReference type="ARBA" id="ARBA00023125"/>
    </source>
</evidence>
<dbReference type="InterPro" id="IPR001867">
    <property type="entry name" value="OmpR/PhoB-type_DNA-bd"/>
</dbReference>
<dbReference type="InterPro" id="IPR001789">
    <property type="entry name" value="Sig_transdc_resp-reg_receiver"/>
</dbReference>
<evidence type="ECO:0000259" key="9">
    <source>
        <dbReference type="PROSITE" id="PS51755"/>
    </source>
</evidence>
<dbReference type="SUPFAM" id="SSF46894">
    <property type="entry name" value="C-terminal effector domain of the bipartite response regulators"/>
    <property type="match status" value="1"/>
</dbReference>
<dbReference type="EMBL" id="JADKNH010000005">
    <property type="protein sequence ID" value="MBF4693280.1"/>
    <property type="molecule type" value="Genomic_DNA"/>
</dbReference>
<evidence type="ECO:0000256" key="6">
    <source>
        <dbReference type="PROSITE-ProRule" id="PRU00169"/>
    </source>
</evidence>
<dbReference type="Pfam" id="PF00072">
    <property type="entry name" value="Response_reg"/>
    <property type="match status" value="1"/>
</dbReference>
<dbReference type="PROSITE" id="PS51755">
    <property type="entry name" value="OMPR_PHOB"/>
    <property type="match status" value="1"/>
</dbReference>
<dbReference type="SMART" id="SM00862">
    <property type="entry name" value="Trans_reg_C"/>
    <property type="match status" value="1"/>
</dbReference>
<organism evidence="10 11">
    <name type="scientific">Fusibacter ferrireducens</name>
    <dbReference type="NCBI Taxonomy" id="2785058"/>
    <lineage>
        <taxon>Bacteria</taxon>
        <taxon>Bacillati</taxon>
        <taxon>Bacillota</taxon>
        <taxon>Clostridia</taxon>
        <taxon>Eubacteriales</taxon>
        <taxon>Eubacteriales Family XII. Incertae Sedis</taxon>
        <taxon>Fusibacter</taxon>
    </lineage>
</organism>
<proteinExistence type="predicted"/>
<protein>
    <recommendedName>
        <fullName evidence="1">Stage 0 sporulation protein A homolog</fullName>
    </recommendedName>
</protein>
<gene>
    <name evidence="10" type="ORF">ISU02_09120</name>
</gene>
<dbReference type="InterPro" id="IPR016032">
    <property type="entry name" value="Sig_transdc_resp-reg_C-effctor"/>
</dbReference>
<keyword evidence="3 7" id="KW-0238">DNA-binding</keyword>
<dbReference type="Gene3D" id="6.10.250.690">
    <property type="match status" value="1"/>
</dbReference>
<comment type="function">
    <text evidence="5">May play the central regulatory role in sporulation. It may be an element of the effector pathway responsible for the activation of sporulation genes in response to nutritional stress. Spo0A may act in concert with spo0H (a sigma factor) to control the expression of some genes that are critical to the sporulation process.</text>
</comment>
<feature type="domain" description="OmpR/PhoB-type" evidence="9">
    <location>
        <begin position="129"/>
        <end position="225"/>
    </location>
</feature>
<dbReference type="SMART" id="SM00448">
    <property type="entry name" value="REC"/>
    <property type="match status" value="1"/>
</dbReference>
<evidence type="ECO:0000313" key="10">
    <source>
        <dbReference type="EMBL" id="MBF4693280.1"/>
    </source>
</evidence>
<evidence type="ECO:0000313" key="11">
    <source>
        <dbReference type="Proteomes" id="UP000614200"/>
    </source>
</evidence>
<accession>A0ABR9ZS39</accession>
<evidence type="ECO:0000256" key="7">
    <source>
        <dbReference type="PROSITE-ProRule" id="PRU01091"/>
    </source>
</evidence>
<feature type="modified residue" description="4-aspartylphosphate" evidence="6">
    <location>
        <position position="55"/>
    </location>
</feature>
<evidence type="ECO:0000256" key="5">
    <source>
        <dbReference type="ARBA" id="ARBA00024867"/>
    </source>
</evidence>
<evidence type="ECO:0000256" key="1">
    <source>
        <dbReference type="ARBA" id="ARBA00018672"/>
    </source>
</evidence>
<dbReference type="PROSITE" id="PS50110">
    <property type="entry name" value="RESPONSE_REGULATORY"/>
    <property type="match status" value="1"/>
</dbReference>
<dbReference type="CDD" id="cd00383">
    <property type="entry name" value="trans_reg_C"/>
    <property type="match status" value="1"/>
</dbReference>
<sequence>MNEMHTIMVVEDERRLREIIAKYFIAEGFKVIEAENGKESIEHVKTTHVDVILMDVMMPEINGFEACKQIRAFSQALIIMLTARDDDEDKIKGFDCGADEYVTKPFSPKVLVARVNALLKRLNTAVESTNYIQFGKLKINKDNYEVYDHEDEIKLSPKEFDLLLLLVENKNAVLTREVILNRVWGYDYYGDYRTVDTHIKKLRKKLPHSSDAIKTIVKIGYKFEVK</sequence>
<evidence type="ECO:0000256" key="4">
    <source>
        <dbReference type="ARBA" id="ARBA00023163"/>
    </source>
</evidence>
<reference evidence="10 11" key="1">
    <citation type="submission" date="2020-11" db="EMBL/GenBank/DDBJ databases">
        <title>Fusibacter basophilias sp. nov.</title>
        <authorList>
            <person name="Qiu D."/>
        </authorList>
    </citation>
    <scope>NUCLEOTIDE SEQUENCE [LARGE SCALE GENOMIC DNA]</scope>
    <source>
        <strain evidence="10 11">Q10-2</strain>
    </source>
</reference>
<dbReference type="PANTHER" id="PTHR48111">
    <property type="entry name" value="REGULATOR OF RPOS"/>
    <property type="match status" value="1"/>
</dbReference>
<name>A0ABR9ZS39_9FIRM</name>
<keyword evidence="11" id="KW-1185">Reference proteome</keyword>
<dbReference type="SUPFAM" id="SSF52172">
    <property type="entry name" value="CheY-like"/>
    <property type="match status" value="1"/>
</dbReference>
<dbReference type="Pfam" id="PF00486">
    <property type="entry name" value="Trans_reg_C"/>
    <property type="match status" value="1"/>
</dbReference>
<dbReference type="CDD" id="cd17574">
    <property type="entry name" value="REC_OmpR"/>
    <property type="match status" value="1"/>
</dbReference>
<feature type="DNA-binding region" description="OmpR/PhoB-type" evidence="7">
    <location>
        <begin position="129"/>
        <end position="225"/>
    </location>
</feature>
<dbReference type="InterPro" id="IPR039420">
    <property type="entry name" value="WalR-like"/>
</dbReference>
<dbReference type="Gene3D" id="1.10.10.10">
    <property type="entry name" value="Winged helix-like DNA-binding domain superfamily/Winged helix DNA-binding domain"/>
    <property type="match status" value="1"/>
</dbReference>
<dbReference type="PANTHER" id="PTHR48111:SF73">
    <property type="entry name" value="ALKALINE PHOSPHATASE SYNTHESIS TRANSCRIPTIONAL REGULATORY PROTEIN PHOP"/>
    <property type="match status" value="1"/>
</dbReference>
<dbReference type="InterPro" id="IPR036388">
    <property type="entry name" value="WH-like_DNA-bd_sf"/>
</dbReference>
<keyword evidence="6" id="KW-0597">Phosphoprotein</keyword>
<comment type="caution">
    <text evidence="10">The sequence shown here is derived from an EMBL/GenBank/DDBJ whole genome shotgun (WGS) entry which is preliminary data.</text>
</comment>
<keyword evidence="2" id="KW-0805">Transcription regulation</keyword>
<evidence type="ECO:0000259" key="8">
    <source>
        <dbReference type="PROSITE" id="PS50110"/>
    </source>
</evidence>
<evidence type="ECO:0000256" key="2">
    <source>
        <dbReference type="ARBA" id="ARBA00023015"/>
    </source>
</evidence>
<dbReference type="Gene3D" id="3.40.50.2300">
    <property type="match status" value="1"/>
</dbReference>
<keyword evidence="4" id="KW-0804">Transcription</keyword>
<feature type="domain" description="Response regulatory" evidence="8">
    <location>
        <begin position="6"/>
        <end position="119"/>
    </location>
</feature>